<comment type="pathway">
    <text evidence="4">Amino-acid biosynthesis; D-alanine biosynthesis; D-alanine from L-alanine: step 1/1.</text>
</comment>
<dbReference type="Gene3D" id="3.20.20.10">
    <property type="entry name" value="Alanine racemase"/>
    <property type="match status" value="1"/>
</dbReference>
<dbReference type="InterPro" id="IPR020622">
    <property type="entry name" value="Ala_racemase_pyridoxalP-BS"/>
</dbReference>
<reference evidence="8" key="1">
    <citation type="journal article" date="2014" name="Int. J. Syst. Evol. Microbiol.">
        <title>Complete genome sequence of Corynebacterium casei LMG S-19264T (=DSM 44701T), isolated from a smear-ripened cheese.</title>
        <authorList>
            <consortium name="US DOE Joint Genome Institute (JGI-PGF)"/>
            <person name="Walter F."/>
            <person name="Albersmeier A."/>
            <person name="Kalinowski J."/>
            <person name="Ruckert C."/>
        </authorList>
    </citation>
    <scope>NUCLEOTIDE SEQUENCE</scope>
    <source>
        <strain evidence="8">JCM 18487</strain>
    </source>
</reference>
<dbReference type="EC" id="5.1.1.1" evidence="4"/>
<evidence type="ECO:0000313" key="8">
    <source>
        <dbReference type="EMBL" id="GGJ04014.1"/>
    </source>
</evidence>
<dbReference type="InterPro" id="IPR009006">
    <property type="entry name" value="Ala_racemase/Decarboxylase_C"/>
</dbReference>
<evidence type="ECO:0000256" key="1">
    <source>
        <dbReference type="ARBA" id="ARBA00001933"/>
    </source>
</evidence>
<dbReference type="NCBIfam" id="TIGR00492">
    <property type="entry name" value="alr"/>
    <property type="match status" value="1"/>
</dbReference>
<reference evidence="8" key="2">
    <citation type="submission" date="2020-09" db="EMBL/GenBank/DDBJ databases">
        <authorList>
            <person name="Sun Q."/>
            <person name="Ohkuma M."/>
        </authorList>
    </citation>
    <scope>NUCLEOTIDE SEQUENCE</scope>
    <source>
        <strain evidence="8">JCM 18487</strain>
    </source>
</reference>
<proteinExistence type="inferred from homology"/>
<dbReference type="InterPro" id="IPR011079">
    <property type="entry name" value="Ala_racemase_C"/>
</dbReference>
<dbReference type="Pfam" id="PF01168">
    <property type="entry name" value="Ala_racemase_N"/>
    <property type="match status" value="1"/>
</dbReference>
<feature type="binding site" evidence="4 6">
    <location>
        <position position="130"/>
    </location>
    <ligand>
        <name>substrate</name>
    </ligand>
</feature>
<dbReference type="HAMAP" id="MF_01201">
    <property type="entry name" value="Ala_racemase"/>
    <property type="match status" value="1"/>
</dbReference>
<evidence type="ECO:0000256" key="6">
    <source>
        <dbReference type="PIRSR" id="PIRSR600821-52"/>
    </source>
</evidence>
<dbReference type="InterPro" id="IPR000821">
    <property type="entry name" value="Ala_racemase"/>
</dbReference>
<comment type="caution">
    <text evidence="8">The sequence shown here is derived from an EMBL/GenBank/DDBJ whole genome shotgun (WGS) entry which is preliminary data.</text>
</comment>
<feature type="active site" description="Proton acceptor; specific for D-alanine" evidence="4">
    <location>
        <position position="36"/>
    </location>
</feature>
<dbReference type="SUPFAM" id="SSF50621">
    <property type="entry name" value="Alanine racemase C-terminal domain-like"/>
    <property type="match status" value="2"/>
</dbReference>
<dbReference type="GO" id="GO:0030170">
    <property type="term" value="F:pyridoxal phosphate binding"/>
    <property type="evidence" value="ECO:0007669"/>
    <property type="project" value="UniProtKB-UniRule"/>
</dbReference>
<comment type="function">
    <text evidence="4">Catalyzes the interconversion of L-alanine and D-alanine. May also act on other amino acids.</text>
</comment>
<dbReference type="SMART" id="SM01005">
    <property type="entry name" value="Ala_racemase_C"/>
    <property type="match status" value="1"/>
</dbReference>
<feature type="modified residue" description="N6-(pyridoxal phosphate)lysine" evidence="4 5">
    <location>
        <position position="36"/>
    </location>
</feature>
<comment type="catalytic activity">
    <reaction evidence="4">
        <text>L-alanine = D-alanine</text>
        <dbReference type="Rhea" id="RHEA:20249"/>
        <dbReference type="ChEBI" id="CHEBI:57416"/>
        <dbReference type="ChEBI" id="CHEBI:57972"/>
        <dbReference type="EC" id="5.1.1.1"/>
    </reaction>
</comment>
<evidence type="ECO:0000256" key="2">
    <source>
        <dbReference type="ARBA" id="ARBA00022898"/>
    </source>
</evidence>
<evidence type="ECO:0000256" key="4">
    <source>
        <dbReference type="HAMAP-Rule" id="MF_01201"/>
    </source>
</evidence>
<dbReference type="PANTHER" id="PTHR30511:SF0">
    <property type="entry name" value="ALANINE RACEMASE, CATABOLIC-RELATED"/>
    <property type="match status" value="1"/>
</dbReference>
<dbReference type="Proteomes" id="UP000637695">
    <property type="component" value="Unassembled WGS sequence"/>
</dbReference>
<feature type="domain" description="Alanine racemase C-terminal" evidence="7">
    <location>
        <begin position="239"/>
        <end position="424"/>
    </location>
</feature>
<dbReference type="SUPFAM" id="SSF51419">
    <property type="entry name" value="PLP-binding barrel"/>
    <property type="match status" value="1"/>
</dbReference>
<keyword evidence="9" id="KW-1185">Reference proteome</keyword>
<dbReference type="EMBL" id="BMOY01000014">
    <property type="protein sequence ID" value="GGJ04014.1"/>
    <property type="molecule type" value="Genomic_DNA"/>
</dbReference>
<dbReference type="InterPro" id="IPR029066">
    <property type="entry name" value="PLP-binding_barrel"/>
</dbReference>
<organism evidence="8 9">
    <name type="scientific">Alicyclobacillus cellulosilyticus</name>
    <dbReference type="NCBI Taxonomy" id="1003997"/>
    <lineage>
        <taxon>Bacteria</taxon>
        <taxon>Bacillati</taxon>
        <taxon>Bacillota</taxon>
        <taxon>Bacilli</taxon>
        <taxon>Bacillales</taxon>
        <taxon>Alicyclobacillaceae</taxon>
        <taxon>Alicyclobacillus</taxon>
    </lineage>
</organism>
<accession>A0A917NIW8</accession>
<protein>
    <recommendedName>
        <fullName evidence="4">Alanine racemase</fullName>
        <ecNumber evidence="4">5.1.1.1</ecNumber>
    </recommendedName>
</protein>
<dbReference type="AlphaFoldDB" id="A0A917NIW8"/>
<evidence type="ECO:0000256" key="5">
    <source>
        <dbReference type="PIRSR" id="PIRSR600821-50"/>
    </source>
</evidence>
<dbReference type="PROSITE" id="PS00395">
    <property type="entry name" value="ALANINE_RACEMASE"/>
    <property type="match status" value="1"/>
</dbReference>
<evidence type="ECO:0000256" key="3">
    <source>
        <dbReference type="ARBA" id="ARBA00023235"/>
    </source>
</evidence>
<dbReference type="Pfam" id="PF00842">
    <property type="entry name" value="Ala_racemase_C"/>
    <property type="match status" value="1"/>
</dbReference>
<feature type="active site" description="Proton acceptor; specific for L-alanine" evidence="4">
    <location>
        <position position="260"/>
    </location>
</feature>
<keyword evidence="3 4" id="KW-0413">Isomerase</keyword>
<dbReference type="GO" id="GO:0005829">
    <property type="term" value="C:cytosol"/>
    <property type="evidence" value="ECO:0007669"/>
    <property type="project" value="TreeGrafter"/>
</dbReference>
<comment type="cofactor">
    <cofactor evidence="1 4 5">
        <name>pyridoxal 5'-phosphate</name>
        <dbReference type="ChEBI" id="CHEBI:597326"/>
    </cofactor>
</comment>
<dbReference type="FunFam" id="3.20.20.10:FF:000002">
    <property type="entry name" value="Alanine racemase"/>
    <property type="match status" value="1"/>
</dbReference>
<dbReference type="PRINTS" id="PR00992">
    <property type="entry name" value="ALARACEMASE"/>
</dbReference>
<dbReference type="Gene3D" id="2.40.37.10">
    <property type="entry name" value="Lyase, Ornithine Decarboxylase, Chain A, domain 1"/>
    <property type="match status" value="2"/>
</dbReference>
<keyword evidence="2 4" id="KW-0663">Pyridoxal phosphate</keyword>
<gene>
    <name evidence="8" type="ORF">GCM10010885_11590</name>
</gene>
<sequence>MYRGTYAIVDLAAIRQNVAAVRSQLRPGVRLLVTVKANGYGHGAEAVARAALAAGATDLGVACLEEALALRQAGIAAPILVLGATPQTAAPVAARHRVALTVGGDWDWDKVPPLPARLSVHLKVDSGMARLGVRTAEEAVAAARALAARPDVSWDGVFTHLACADADDLAHAAAQMDRFRSVCQALADAGLRPPLWHAANSAATLRRPDWQGGMVRIGIAAYGYHPGGTWRLPVRLVPALHLCSFVTRTAVIAAGETVGYGATFTARRPTRVATVAAGYADGYPRALSNRADALVHGERARVIGNVCMDQSMLDVTHLPGVARGDAVTLYGAPAPPGLHADDWAALPAESRLAWLGEVWTRWLDACRQDLAAARADAPSGGCARHAGRDARPGGIFLDELAGLAGTIAYELMCALSPRVPRIYVGA</sequence>
<comment type="similarity">
    <text evidence="4">Belongs to the alanine racemase family.</text>
</comment>
<feature type="binding site" evidence="4 6">
    <location>
        <position position="308"/>
    </location>
    <ligand>
        <name>substrate</name>
    </ligand>
</feature>
<evidence type="ECO:0000313" key="9">
    <source>
        <dbReference type="Proteomes" id="UP000637695"/>
    </source>
</evidence>
<dbReference type="PANTHER" id="PTHR30511">
    <property type="entry name" value="ALANINE RACEMASE"/>
    <property type="match status" value="1"/>
</dbReference>
<dbReference type="GO" id="GO:0030632">
    <property type="term" value="P:D-alanine biosynthetic process"/>
    <property type="evidence" value="ECO:0007669"/>
    <property type="project" value="UniProtKB-UniRule"/>
</dbReference>
<dbReference type="CDD" id="cd00430">
    <property type="entry name" value="PLPDE_III_AR"/>
    <property type="match status" value="1"/>
</dbReference>
<name>A0A917NIW8_9BACL</name>
<dbReference type="InterPro" id="IPR001608">
    <property type="entry name" value="Ala_racemase_N"/>
</dbReference>
<dbReference type="RefSeq" id="WP_188881726.1">
    <property type="nucleotide sequence ID" value="NZ_BMOY01000014.1"/>
</dbReference>
<evidence type="ECO:0000259" key="7">
    <source>
        <dbReference type="SMART" id="SM01005"/>
    </source>
</evidence>
<dbReference type="GO" id="GO:0008784">
    <property type="term" value="F:alanine racemase activity"/>
    <property type="evidence" value="ECO:0007669"/>
    <property type="project" value="UniProtKB-UniRule"/>
</dbReference>